<evidence type="ECO:0000259" key="5">
    <source>
        <dbReference type="Pfam" id="PF01814"/>
    </source>
</evidence>
<evidence type="ECO:0000259" key="4">
    <source>
        <dbReference type="Pfam" id="PF00551"/>
    </source>
</evidence>
<organism evidence="7 8">
    <name type="scientific">Methylomonas denitrificans</name>
    <dbReference type="NCBI Taxonomy" id="1538553"/>
    <lineage>
        <taxon>Bacteria</taxon>
        <taxon>Pseudomonadati</taxon>
        <taxon>Pseudomonadota</taxon>
        <taxon>Gammaproteobacteria</taxon>
        <taxon>Methylococcales</taxon>
        <taxon>Methylococcaceae</taxon>
        <taxon>Methylomonas</taxon>
    </lineage>
</organism>
<dbReference type="Pfam" id="PF00378">
    <property type="entry name" value="ECH_1"/>
    <property type="match status" value="1"/>
</dbReference>
<evidence type="ECO:0008006" key="9">
    <source>
        <dbReference type="Google" id="ProtNLM"/>
    </source>
</evidence>
<dbReference type="InterPro" id="IPR047180">
    <property type="entry name" value="HoxX-like"/>
</dbReference>
<dbReference type="OrthoDB" id="580992at2"/>
<dbReference type="AlphaFoldDB" id="A0A126T1Q7"/>
<dbReference type="Pfam" id="PF01814">
    <property type="entry name" value="Hemerythrin"/>
    <property type="match status" value="1"/>
</dbReference>
<evidence type="ECO:0000313" key="7">
    <source>
        <dbReference type="EMBL" id="AMK76008.1"/>
    </source>
</evidence>
<dbReference type="InterPro" id="IPR005793">
    <property type="entry name" value="Formyl_trans_C"/>
</dbReference>
<keyword evidence="8" id="KW-1185">Reference proteome</keyword>
<dbReference type="Pfam" id="PF00551">
    <property type="entry name" value="Formyl_trans_N"/>
    <property type="match status" value="1"/>
</dbReference>
<dbReference type="CDD" id="cd12107">
    <property type="entry name" value="Hemerythrin"/>
    <property type="match status" value="1"/>
</dbReference>
<accession>A0A126T1Q7</accession>
<evidence type="ECO:0000256" key="1">
    <source>
        <dbReference type="ARBA" id="ARBA00010587"/>
    </source>
</evidence>
<dbReference type="CDD" id="cd06558">
    <property type="entry name" value="crotonase-like"/>
    <property type="match status" value="1"/>
</dbReference>
<dbReference type="InterPro" id="IPR029045">
    <property type="entry name" value="ClpP/crotonase-like_dom_sf"/>
</dbReference>
<dbReference type="NCBIfam" id="TIGR02481">
    <property type="entry name" value="hemeryth_dom"/>
    <property type="match status" value="1"/>
</dbReference>
<proteinExistence type="inferred from homology"/>
<dbReference type="EMBL" id="CP014476">
    <property type="protein sequence ID" value="AMK76008.1"/>
    <property type="molecule type" value="Genomic_DNA"/>
</dbReference>
<dbReference type="InterPro" id="IPR001753">
    <property type="entry name" value="Enoyl-CoA_hydra/iso"/>
</dbReference>
<feature type="domain" description="Formyl transferase C-terminal" evidence="6">
    <location>
        <begin position="175"/>
        <end position="256"/>
    </location>
</feature>
<dbReference type="CDD" id="cd08650">
    <property type="entry name" value="FMT_core_HypX_N"/>
    <property type="match status" value="1"/>
</dbReference>
<dbReference type="PROSITE" id="PS00550">
    <property type="entry name" value="HEMERYTHRINS"/>
    <property type="match status" value="1"/>
</dbReference>
<dbReference type="InterPro" id="IPR035938">
    <property type="entry name" value="Hemerythrin-like_sf"/>
</dbReference>
<dbReference type="SUPFAM" id="SSF47188">
    <property type="entry name" value="Hemerythrin-like"/>
    <property type="match status" value="1"/>
</dbReference>
<dbReference type="GO" id="GO:0046872">
    <property type="term" value="F:metal ion binding"/>
    <property type="evidence" value="ECO:0007669"/>
    <property type="project" value="UniProtKB-KW"/>
</dbReference>
<dbReference type="GO" id="GO:0003824">
    <property type="term" value="F:catalytic activity"/>
    <property type="evidence" value="ECO:0007669"/>
    <property type="project" value="InterPro"/>
</dbReference>
<dbReference type="InterPro" id="IPR002376">
    <property type="entry name" value="Formyl_transf_N"/>
</dbReference>
<dbReference type="PANTHER" id="PTHR43388">
    <property type="entry name" value="HYDROGENASE MATURATION FACTOR HOXX"/>
    <property type="match status" value="1"/>
</dbReference>
<protein>
    <recommendedName>
        <fullName evidence="9">Hydrogenase maturation protein</fullName>
    </recommendedName>
</protein>
<dbReference type="InterPro" id="IPR016131">
    <property type="entry name" value="Haemerythrin_Fe_BS"/>
</dbReference>
<dbReference type="Gene3D" id="1.20.120.50">
    <property type="entry name" value="Hemerythrin-like"/>
    <property type="match status" value="1"/>
</dbReference>
<keyword evidence="2" id="KW-0479">Metal-binding</keyword>
<feature type="domain" description="Hemerythrin-like" evidence="5">
    <location>
        <begin position="604"/>
        <end position="706"/>
    </location>
</feature>
<evidence type="ECO:0000256" key="3">
    <source>
        <dbReference type="ARBA" id="ARBA00023004"/>
    </source>
</evidence>
<feature type="domain" description="Formyl transferase N-terminal" evidence="4">
    <location>
        <begin position="38"/>
        <end position="146"/>
    </location>
</feature>
<comment type="similarity">
    <text evidence="1">Belongs to the hemerythrin family.</text>
</comment>
<dbReference type="SUPFAM" id="SSF50486">
    <property type="entry name" value="FMT C-terminal domain-like"/>
    <property type="match status" value="1"/>
</dbReference>
<evidence type="ECO:0000259" key="6">
    <source>
        <dbReference type="Pfam" id="PF02911"/>
    </source>
</evidence>
<dbReference type="InterPro" id="IPR012827">
    <property type="entry name" value="Hemerythrin_metal-bd"/>
</dbReference>
<dbReference type="SUPFAM" id="SSF53328">
    <property type="entry name" value="Formyltransferase"/>
    <property type="match status" value="1"/>
</dbReference>
<evidence type="ECO:0000256" key="2">
    <source>
        <dbReference type="ARBA" id="ARBA00022723"/>
    </source>
</evidence>
<dbReference type="Gene3D" id="3.40.50.12230">
    <property type="match status" value="1"/>
</dbReference>
<dbReference type="Proteomes" id="UP000030512">
    <property type="component" value="Chromosome"/>
</dbReference>
<sequence>MRILLISTAYSGLTQRYYTELEDAGYTVSVELHLGDEAKLLEGVELFKPDLILCPYLTRRLPKAIHQHYKCLIVHPGIKGDRGPSSLDWAIQAGLKEWGVTLLQADDEMDSGAIWASKTFPLRAATKGSLFNREVTHAAVECLWEALSYLEAPDFKPEPLDYARPDVKGQLRPQMKQTDRTIDWKKHGSEQILRRIRAADGTPGVLDEIYGQAFYLFNAHREDHLSGKPGEIIAIANQAVCRATCDGAVWIGHLKTKLPGGNGIKLPTAMALQDLLPKPANGLNGFFGKALKFIDIDYSKPGRQLPCQEVWYQLDGEAAYIHFAFHNGGMSTAQCQLLLSVYRHVATLDVKVIVLMGGEDCWSNGIHLNHIEAAANPADESWQNINAIDDLIYQIITTLDKLTIAALSGGAGAGGAILAIAPDKVLARDGVIFNPHYKNMGELYGSEYWTYLLPKRVGLTMATQLTEQRLPISAKKAWRMGLVDKVLDRQHTIFAAQVKQSVKSYLADLGALQVLLDEKAERRCADEAAKPLAAYRKFELTQMYANFYGNDAYEKARQCFVFKKCPTKTPDNIAKHRGAEPLKAPQPGSLLHFAWQESYALGDKKIDDQHKDFFVLAERLIAAVNKHEMNDALFDLYQHVKVHFGEEEAFMNQVGFHHYKSHVKEHNLMLEKLLEMDKKIQHDDWNAEEVTGFIDKWTQHILKSDMAFNQHWQEMFKFCV</sequence>
<keyword evidence="3" id="KW-0408">Iron</keyword>
<dbReference type="SUPFAM" id="SSF52096">
    <property type="entry name" value="ClpP/crotonase"/>
    <property type="match status" value="1"/>
</dbReference>
<reference evidence="7 8" key="1">
    <citation type="journal article" date="2015" name="Environ. Microbiol.">
        <title>Methane oxidation coupled to nitrate reduction under hypoxia by the Gammaproteobacterium Methylomonas denitrificans, sp. nov. type strain FJG1.</title>
        <authorList>
            <person name="Kits K.D."/>
            <person name="Klotz M.G."/>
            <person name="Stein L.Y."/>
        </authorList>
    </citation>
    <scope>NUCLEOTIDE SEQUENCE [LARGE SCALE GENOMIC DNA]</scope>
    <source>
        <strain evidence="7 8">FJG1</strain>
    </source>
</reference>
<dbReference type="InterPro" id="IPR036477">
    <property type="entry name" value="Formyl_transf_N_sf"/>
</dbReference>
<dbReference type="PANTHER" id="PTHR43388:SF1">
    <property type="entry name" value="HYDROGENASE MATURATION FACTOR HOXX"/>
    <property type="match status" value="1"/>
</dbReference>
<gene>
    <name evidence="7" type="ORF">JT25_005800</name>
</gene>
<dbReference type="Pfam" id="PF02911">
    <property type="entry name" value="Formyl_trans_C"/>
    <property type="match status" value="1"/>
</dbReference>
<evidence type="ECO:0000313" key="8">
    <source>
        <dbReference type="Proteomes" id="UP000030512"/>
    </source>
</evidence>
<name>A0A126T1Q7_9GAMM</name>
<dbReference type="STRING" id="1538553.JT25_005800"/>
<dbReference type="InterPro" id="IPR012312">
    <property type="entry name" value="Hemerythrin-like"/>
</dbReference>
<dbReference type="KEGG" id="mdn:JT25_005800"/>
<dbReference type="InterPro" id="IPR011034">
    <property type="entry name" value="Formyl_transferase-like_C_sf"/>
</dbReference>
<dbReference type="RefSeq" id="WP_062327921.1">
    <property type="nucleotide sequence ID" value="NZ_CP014476.1"/>
</dbReference>
<dbReference type="Gene3D" id="3.90.226.10">
    <property type="entry name" value="2-enoyl-CoA Hydratase, Chain A, domain 1"/>
    <property type="match status" value="1"/>
</dbReference>
<dbReference type="CDD" id="cd08701">
    <property type="entry name" value="FMT_C_HypX"/>
    <property type="match status" value="1"/>
</dbReference>